<dbReference type="EMBL" id="JACHEB010000015">
    <property type="protein sequence ID" value="MBB5331502.1"/>
    <property type="molecule type" value="Genomic_DNA"/>
</dbReference>
<accession>A0A9X0QJ97</accession>
<feature type="compositionally biased region" description="Polar residues" evidence="1">
    <location>
        <begin position="28"/>
        <end position="40"/>
    </location>
</feature>
<gene>
    <name evidence="2" type="ORF">HDF14_005149</name>
</gene>
<evidence type="ECO:0000313" key="3">
    <source>
        <dbReference type="Proteomes" id="UP000535182"/>
    </source>
</evidence>
<evidence type="ECO:0000256" key="1">
    <source>
        <dbReference type="SAM" id="MobiDB-lite"/>
    </source>
</evidence>
<organism evidence="2 3">
    <name type="scientific">Tunturiibacter gelidiferens</name>
    <dbReference type="NCBI Taxonomy" id="3069689"/>
    <lineage>
        <taxon>Bacteria</taxon>
        <taxon>Pseudomonadati</taxon>
        <taxon>Acidobacteriota</taxon>
        <taxon>Terriglobia</taxon>
        <taxon>Terriglobales</taxon>
        <taxon>Acidobacteriaceae</taxon>
        <taxon>Tunturiibacter</taxon>
    </lineage>
</organism>
<dbReference type="AlphaFoldDB" id="A0A9X0QJ97"/>
<sequence>MRSHFRTTTTTKLPHRSLHRGSKDERTVTTACPQPGTENGLQRLTDLEGQTRAQLIIARRADLHRKAEYICADLSSRPNFPLQSSGGPYIPDTNRMPGRLSDQGLCILHAQALIAFDLRRPVSILHSVQAFALLTGISNSSSVDRSCYGFEALDRPDRLEIALLGNRGTA</sequence>
<reference evidence="2 3" key="1">
    <citation type="submission" date="2020-08" db="EMBL/GenBank/DDBJ databases">
        <title>Genomic Encyclopedia of Type Strains, Phase IV (KMG-V): Genome sequencing to study the core and pangenomes of soil and plant-associated prokaryotes.</title>
        <authorList>
            <person name="Whitman W."/>
        </authorList>
    </citation>
    <scope>NUCLEOTIDE SEQUENCE [LARGE SCALE GENOMIC DNA]</scope>
    <source>
        <strain evidence="2 3">X5P2</strain>
    </source>
</reference>
<feature type="region of interest" description="Disordered" evidence="1">
    <location>
        <begin position="1"/>
        <end position="40"/>
    </location>
</feature>
<keyword evidence="3" id="KW-1185">Reference proteome</keyword>
<name>A0A9X0QJ97_9BACT</name>
<feature type="compositionally biased region" description="Polar residues" evidence="1">
    <location>
        <begin position="1"/>
        <end position="12"/>
    </location>
</feature>
<protein>
    <submittedName>
        <fullName evidence="2">Uncharacterized protein</fullName>
    </submittedName>
</protein>
<evidence type="ECO:0000313" key="2">
    <source>
        <dbReference type="EMBL" id="MBB5331502.1"/>
    </source>
</evidence>
<comment type="caution">
    <text evidence="2">The sequence shown here is derived from an EMBL/GenBank/DDBJ whole genome shotgun (WGS) entry which is preliminary data.</text>
</comment>
<dbReference type="Proteomes" id="UP000535182">
    <property type="component" value="Unassembled WGS sequence"/>
</dbReference>
<proteinExistence type="predicted"/>